<dbReference type="Gene3D" id="3.40.525.10">
    <property type="entry name" value="CRAL-TRIO lipid binding domain"/>
    <property type="match status" value="1"/>
</dbReference>
<dbReference type="PANTHER" id="PTHR23324">
    <property type="entry name" value="SEC14 RELATED PROTEIN"/>
    <property type="match status" value="1"/>
</dbReference>
<dbReference type="SUPFAM" id="SSF52087">
    <property type="entry name" value="CRAL/TRIO domain"/>
    <property type="match status" value="1"/>
</dbReference>
<evidence type="ECO:0008006" key="5">
    <source>
        <dbReference type="Google" id="ProtNLM"/>
    </source>
</evidence>
<dbReference type="SUPFAM" id="SSF46938">
    <property type="entry name" value="CRAL/TRIO N-terminal domain"/>
    <property type="match status" value="1"/>
</dbReference>
<keyword evidence="4" id="KW-1185">Reference proteome</keyword>
<dbReference type="InterPro" id="IPR051064">
    <property type="entry name" value="SEC14/CRAL-TRIO_domain"/>
</dbReference>
<evidence type="ECO:0000313" key="4">
    <source>
        <dbReference type="Proteomes" id="UP001497382"/>
    </source>
</evidence>
<reference evidence="3 4" key="1">
    <citation type="submission" date="2024-04" db="EMBL/GenBank/DDBJ databases">
        <authorList>
            <person name="Rising A."/>
            <person name="Reimegard J."/>
            <person name="Sonavane S."/>
            <person name="Akerstrom W."/>
            <person name="Nylinder S."/>
            <person name="Hedman E."/>
            <person name="Kallberg Y."/>
        </authorList>
    </citation>
    <scope>NUCLEOTIDE SEQUENCE [LARGE SCALE GENOMIC DNA]</scope>
</reference>
<protein>
    <recommendedName>
        <fullName evidence="5">SEC14-like protein 2</fullName>
    </recommendedName>
</protein>
<dbReference type="InterPro" id="IPR036598">
    <property type="entry name" value="GOLD_dom_sf"/>
</dbReference>
<dbReference type="PANTHER" id="PTHR23324:SF83">
    <property type="entry name" value="SEC14-LIKE PROTEIN 2"/>
    <property type="match status" value="1"/>
</dbReference>
<dbReference type="PRINTS" id="PR00180">
    <property type="entry name" value="CRETINALDHBP"/>
</dbReference>
<feature type="domain" description="GOLD" evidence="2">
    <location>
        <begin position="266"/>
        <end position="385"/>
    </location>
</feature>
<accession>A0AAV1YX03</accession>
<dbReference type="AlphaFoldDB" id="A0AAV1YX03"/>
<evidence type="ECO:0000259" key="1">
    <source>
        <dbReference type="PROSITE" id="PS50191"/>
    </source>
</evidence>
<gene>
    <name evidence="3" type="ORF">LARSCL_LOCUS1449</name>
</gene>
<evidence type="ECO:0000313" key="3">
    <source>
        <dbReference type="EMBL" id="CAL1263338.1"/>
    </source>
</evidence>
<dbReference type="SMART" id="SM01100">
    <property type="entry name" value="CRAL_TRIO_N"/>
    <property type="match status" value="1"/>
</dbReference>
<evidence type="ECO:0000259" key="2">
    <source>
        <dbReference type="PROSITE" id="PS50866"/>
    </source>
</evidence>
<sequence length="400" mass="46400">MSPIQNNDTEETALIEELKRRNINDITPKMREDDTLWHRFLKARDFNLKDAEDMLKKHIQFRKEYRIDHILDEWEPGEVLAKYCTMKNIGYDKEGRPLIYIDMAADSKGLTSSVKRADFIRFGCWTVENSIEMMKKKSKELGQNVYQVVFIGNFDGMTFAQATSKKALELMLLAVTVFQDNYPERIKAVHVINGSIYFSLVWSVVKQFLAPAFQNKFIVYGTDKWRDALLKVIDPSELPAFIGGDRTDPDGNPRCNTFVIHARTVPESFYMKKSERKLHLSPGVKKLIVTRFAKVELTFDIEIPNSYLEWEFETKSKDIGFGVYFKAQSENKSKTIELVPKQRIDTCFEPETGVYRCEKPGTYIILFDNSYSWLYPKEIYYKTKINLPGEDGSEAIEPLA</sequence>
<dbReference type="Pfam" id="PF00650">
    <property type="entry name" value="CRAL_TRIO"/>
    <property type="match status" value="1"/>
</dbReference>
<dbReference type="InterPro" id="IPR001251">
    <property type="entry name" value="CRAL-TRIO_dom"/>
</dbReference>
<dbReference type="Pfam" id="PF03765">
    <property type="entry name" value="CRAL_TRIO_N"/>
    <property type="match status" value="1"/>
</dbReference>
<dbReference type="InterPro" id="IPR036865">
    <property type="entry name" value="CRAL-TRIO_dom_sf"/>
</dbReference>
<dbReference type="EMBL" id="CAXIEN010000008">
    <property type="protein sequence ID" value="CAL1263338.1"/>
    <property type="molecule type" value="Genomic_DNA"/>
</dbReference>
<dbReference type="CDD" id="cd00170">
    <property type="entry name" value="SEC14"/>
    <property type="match status" value="1"/>
</dbReference>
<dbReference type="SMART" id="SM00516">
    <property type="entry name" value="SEC14"/>
    <property type="match status" value="1"/>
</dbReference>
<comment type="caution">
    <text evidence="3">The sequence shown here is derived from an EMBL/GenBank/DDBJ whole genome shotgun (WGS) entry which is preliminary data.</text>
</comment>
<organism evidence="3 4">
    <name type="scientific">Larinioides sclopetarius</name>
    <dbReference type="NCBI Taxonomy" id="280406"/>
    <lineage>
        <taxon>Eukaryota</taxon>
        <taxon>Metazoa</taxon>
        <taxon>Ecdysozoa</taxon>
        <taxon>Arthropoda</taxon>
        <taxon>Chelicerata</taxon>
        <taxon>Arachnida</taxon>
        <taxon>Araneae</taxon>
        <taxon>Araneomorphae</taxon>
        <taxon>Entelegynae</taxon>
        <taxon>Araneoidea</taxon>
        <taxon>Araneidae</taxon>
        <taxon>Larinioides</taxon>
    </lineage>
</organism>
<dbReference type="Proteomes" id="UP001497382">
    <property type="component" value="Unassembled WGS sequence"/>
</dbReference>
<dbReference type="PROSITE" id="PS50191">
    <property type="entry name" value="CRAL_TRIO"/>
    <property type="match status" value="1"/>
</dbReference>
<dbReference type="InterPro" id="IPR011074">
    <property type="entry name" value="CRAL/TRIO_N_dom"/>
</dbReference>
<dbReference type="InterPro" id="IPR009038">
    <property type="entry name" value="GOLD_dom"/>
</dbReference>
<dbReference type="PROSITE" id="PS50866">
    <property type="entry name" value="GOLD"/>
    <property type="match status" value="1"/>
</dbReference>
<feature type="domain" description="CRAL-TRIO" evidence="1">
    <location>
        <begin position="76"/>
        <end position="250"/>
    </location>
</feature>
<name>A0AAV1YX03_9ARAC</name>
<dbReference type="SUPFAM" id="SSF101576">
    <property type="entry name" value="Supernatant protein factor (SPF), C-terminal domain"/>
    <property type="match status" value="1"/>
</dbReference>
<dbReference type="GO" id="GO:0005737">
    <property type="term" value="C:cytoplasm"/>
    <property type="evidence" value="ECO:0007669"/>
    <property type="project" value="TreeGrafter"/>
</dbReference>
<dbReference type="Gene3D" id="2.60.120.680">
    <property type="entry name" value="GOLD domain"/>
    <property type="match status" value="1"/>
</dbReference>
<proteinExistence type="predicted"/>
<dbReference type="InterPro" id="IPR036273">
    <property type="entry name" value="CRAL/TRIO_N_dom_sf"/>
</dbReference>